<accession>A0A9P1H8Z7</accession>
<keyword evidence="1" id="KW-0175">Coiled coil</keyword>
<dbReference type="AlphaFoldDB" id="A0A9P1H8Z7"/>
<evidence type="ECO:0000256" key="2">
    <source>
        <dbReference type="SAM" id="MobiDB-lite"/>
    </source>
</evidence>
<feature type="compositionally biased region" description="Low complexity" evidence="2">
    <location>
        <begin position="417"/>
        <end position="428"/>
    </location>
</feature>
<dbReference type="Proteomes" id="UP000838763">
    <property type="component" value="Unassembled WGS sequence"/>
</dbReference>
<evidence type="ECO:0000313" key="3">
    <source>
        <dbReference type="EMBL" id="CAI4218223.1"/>
    </source>
</evidence>
<feature type="compositionally biased region" description="Polar residues" evidence="2">
    <location>
        <begin position="233"/>
        <end position="244"/>
    </location>
</feature>
<feature type="compositionally biased region" description="Basic residues" evidence="2">
    <location>
        <begin position="281"/>
        <end position="297"/>
    </location>
</feature>
<keyword evidence="4" id="KW-1185">Reference proteome</keyword>
<dbReference type="EMBL" id="CALLCH030000017">
    <property type="protein sequence ID" value="CAI4218223.1"/>
    <property type="molecule type" value="Genomic_DNA"/>
</dbReference>
<sequence>MSKHVIECQEHYGAVIDAVRDRYFGADVAANSGEWFSGRRDFLAALAHILEEARELRARLSDVEARVQKEKAAWYREVLVRHPYFLDVAERSAASTAAAGSGVNEELSELTRALADEAQSTEDLARVVRKGIGRVRGRPINVEDYLAAVTGAQATGDVKRAKEEVIQFLFEVNGSGKILEGSEKYADMYRTTDDLSIERVIDAIDAARRAATVGSAPGAPVDRQAGPTLGAATSATSVEAQTFTEHGRRREQVRRAQKEQDQRRTAAEEKRRHMDDLQRAKTAHKKIQTAKSEKKHRQLPRELYDTPPCKACSKTVDPKNLIACSLCQVLVLMGLQPAQVTYCSTECFEKAHKNHLEDSHTCEAGKYCIQIRGAQHSAVAPAKDAADLPAAGDENPVSAYARKAHRAIWDDVKSQKQHQQQQQQQQQQQEEEHKQKNEKHRQTCQEKDQPASDANRTHEEEAAAAAYLSNVDKFVESLEDVFQSRIGSKLTGKEVKVEYLPPGK</sequence>
<feature type="compositionally biased region" description="Basic and acidic residues" evidence="2">
    <location>
        <begin position="245"/>
        <end position="279"/>
    </location>
</feature>
<proteinExistence type="predicted"/>
<feature type="region of interest" description="Disordered" evidence="2">
    <location>
        <begin position="233"/>
        <end position="297"/>
    </location>
</feature>
<comment type="caution">
    <text evidence="3">The sequence shown here is derived from an EMBL/GenBank/DDBJ whole genome shotgun (WGS) entry which is preliminary data.</text>
</comment>
<feature type="compositionally biased region" description="Basic and acidic residues" evidence="2">
    <location>
        <begin position="430"/>
        <end position="461"/>
    </location>
</feature>
<evidence type="ECO:0000313" key="4">
    <source>
        <dbReference type="Proteomes" id="UP000838763"/>
    </source>
</evidence>
<name>A0A9P1H8Z7_9PEZI</name>
<evidence type="ECO:0000256" key="1">
    <source>
        <dbReference type="SAM" id="Coils"/>
    </source>
</evidence>
<feature type="coiled-coil region" evidence="1">
    <location>
        <begin position="46"/>
        <end position="73"/>
    </location>
</feature>
<feature type="region of interest" description="Disordered" evidence="2">
    <location>
        <begin position="411"/>
        <end position="461"/>
    </location>
</feature>
<protein>
    <submittedName>
        <fullName evidence="3">Uncharacterized protein</fullName>
    </submittedName>
</protein>
<organism evidence="3 4">
    <name type="scientific">Parascedosporium putredinis</name>
    <dbReference type="NCBI Taxonomy" id="1442378"/>
    <lineage>
        <taxon>Eukaryota</taxon>
        <taxon>Fungi</taxon>
        <taxon>Dikarya</taxon>
        <taxon>Ascomycota</taxon>
        <taxon>Pezizomycotina</taxon>
        <taxon>Sordariomycetes</taxon>
        <taxon>Hypocreomycetidae</taxon>
        <taxon>Microascales</taxon>
        <taxon>Microascaceae</taxon>
        <taxon>Parascedosporium</taxon>
    </lineage>
</organism>
<reference evidence="3" key="1">
    <citation type="submission" date="2022-11" db="EMBL/GenBank/DDBJ databases">
        <authorList>
            <person name="Scott C."/>
            <person name="Bruce N."/>
        </authorList>
    </citation>
    <scope>NUCLEOTIDE SEQUENCE</scope>
</reference>
<gene>
    <name evidence="3" type="ORF">PPNO1_LOCUS7815</name>
</gene>
<dbReference type="OrthoDB" id="5424793at2759"/>